<dbReference type="Gene3D" id="1.20.1250.20">
    <property type="entry name" value="MFS general substrate transporter like domains"/>
    <property type="match status" value="2"/>
</dbReference>
<dbReference type="InterPro" id="IPR011701">
    <property type="entry name" value="MFS"/>
</dbReference>
<name>A0ABP9HS92_9ACTN</name>
<feature type="transmembrane region" description="Helical" evidence="5">
    <location>
        <begin position="97"/>
        <end position="116"/>
    </location>
</feature>
<dbReference type="InterPro" id="IPR051788">
    <property type="entry name" value="MFS_Transporter"/>
</dbReference>
<feature type="transmembrane region" description="Helical" evidence="5">
    <location>
        <begin position="160"/>
        <end position="178"/>
    </location>
</feature>
<comment type="subcellular location">
    <subcellularLocation>
        <location evidence="1">Cell membrane</location>
        <topology evidence="1">Multi-pass membrane protein</topology>
    </subcellularLocation>
</comment>
<protein>
    <submittedName>
        <fullName evidence="7">MFS transporter</fullName>
    </submittedName>
</protein>
<feature type="transmembrane region" description="Helical" evidence="5">
    <location>
        <begin position="44"/>
        <end position="66"/>
    </location>
</feature>
<sequence length="409" mass="40816">MDSGLRRARIGTAGTFALAGALCAVWTVRVPALKDKLGVSDGQLGLIVLAFGIGGIATMSLMGRLVARYGSRALLRITVTLSTIAVAAIGLSPNLGTAVAAGLAFGLVFGITDVAMNTQASILEQRYGRPLMAGMHAGWSLGAVTGGLLGALGARAGLDFTQSVVIASAVGLPVAFWLRGTYLPDTPATSRVVGRGDESPATAGTAETSSAKARIRLPLGVYVAGAIAFCAFMIEGAVADWSGLYLRDTLGSAEAIAALAYPLYEGAMAIGRLTGDRVTDRFGARAVLTASGVATAAGMALAVAANGTAAGLIGFFLVGVGVCLVVPVAFSVGGALGGNDTTHAGAAIARIGTMAYTGLLLGPVLIGFLADATTLRVGLGVTVALALAVAAGSRLLPRGRHLAGGVQNH</sequence>
<dbReference type="Pfam" id="PF07690">
    <property type="entry name" value="MFS_1"/>
    <property type="match status" value="1"/>
</dbReference>
<feature type="transmembrane region" description="Helical" evidence="5">
    <location>
        <begin position="375"/>
        <end position="396"/>
    </location>
</feature>
<evidence type="ECO:0000256" key="3">
    <source>
        <dbReference type="ARBA" id="ARBA00022989"/>
    </source>
</evidence>
<keyword evidence="8" id="KW-1185">Reference proteome</keyword>
<feature type="transmembrane region" description="Helical" evidence="5">
    <location>
        <begin position="219"/>
        <end position="238"/>
    </location>
</feature>
<feature type="transmembrane region" description="Helical" evidence="5">
    <location>
        <begin position="282"/>
        <end position="305"/>
    </location>
</feature>
<dbReference type="Proteomes" id="UP001500466">
    <property type="component" value="Unassembled WGS sequence"/>
</dbReference>
<keyword evidence="3 5" id="KW-1133">Transmembrane helix</keyword>
<dbReference type="InterPro" id="IPR020846">
    <property type="entry name" value="MFS_dom"/>
</dbReference>
<feature type="transmembrane region" description="Helical" evidence="5">
    <location>
        <begin position="348"/>
        <end position="369"/>
    </location>
</feature>
<feature type="transmembrane region" description="Helical" evidence="5">
    <location>
        <begin position="73"/>
        <end position="91"/>
    </location>
</feature>
<evidence type="ECO:0000256" key="5">
    <source>
        <dbReference type="SAM" id="Phobius"/>
    </source>
</evidence>
<feature type="transmembrane region" description="Helical" evidence="5">
    <location>
        <begin position="311"/>
        <end position="336"/>
    </location>
</feature>
<evidence type="ECO:0000259" key="6">
    <source>
        <dbReference type="PROSITE" id="PS50850"/>
    </source>
</evidence>
<dbReference type="InterPro" id="IPR036259">
    <property type="entry name" value="MFS_trans_sf"/>
</dbReference>
<proteinExistence type="predicted"/>
<dbReference type="PANTHER" id="PTHR23514">
    <property type="entry name" value="BYPASS OF STOP CODON PROTEIN 6"/>
    <property type="match status" value="1"/>
</dbReference>
<dbReference type="EMBL" id="BAABHS010000018">
    <property type="protein sequence ID" value="GAA4977043.1"/>
    <property type="molecule type" value="Genomic_DNA"/>
</dbReference>
<evidence type="ECO:0000256" key="1">
    <source>
        <dbReference type="ARBA" id="ARBA00004651"/>
    </source>
</evidence>
<evidence type="ECO:0000313" key="7">
    <source>
        <dbReference type="EMBL" id="GAA4977043.1"/>
    </source>
</evidence>
<dbReference type="PROSITE" id="PS50850">
    <property type="entry name" value="MFS"/>
    <property type="match status" value="1"/>
</dbReference>
<dbReference type="CDD" id="cd17393">
    <property type="entry name" value="MFS_MosC_like"/>
    <property type="match status" value="1"/>
</dbReference>
<evidence type="ECO:0000313" key="8">
    <source>
        <dbReference type="Proteomes" id="UP001500466"/>
    </source>
</evidence>
<keyword evidence="4 5" id="KW-0472">Membrane</keyword>
<reference evidence="8" key="1">
    <citation type="journal article" date="2019" name="Int. J. Syst. Evol. Microbiol.">
        <title>The Global Catalogue of Microorganisms (GCM) 10K type strain sequencing project: providing services to taxonomists for standard genome sequencing and annotation.</title>
        <authorList>
            <consortium name="The Broad Institute Genomics Platform"/>
            <consortium name="The Broad Institute Genome Sequencing Center for Infectious Disease"/>
            <person name="Wu L."/>
            <person name="Ma J."/>
        </authorList>
    </citation>
    <scope>NUCLEOTIDE SEQUENCE [LARGE SCALE GENOMIC DNA]</scope>
    <source>
        <strain evidence="8">JCM 17986</strain>
    </source>
</reference>
<gene>
    <name evidence="7" type="ORF">GCM10023205_50500</name>
</gene>
<keyword evidence="2 5" id="KW-0812">Transmembrane</keyword>
<feature type="domain" description="Major facilitator superfamily (MFS) profile" evidence="6">
    <location>
        <begin position="1"/>
        <end position="400"/>
    </location>
</feature>
<feature type="transmembrane region" description="Helical" evidence="5">
    <location>
        <begin position="12"/>
        <end position="32"/>
    </location>
</feature>
<accession>A0ABP9HS92</accession>
<evidence type="ECO:0000256" key="4">
    <source>
        <dbReference type="ARBA" id="ARBA00023136"/>
    </source>
</evidence>
<organism evidence="7 8">
    <name type="scientific">Yinghuangia aomiensis</name>
    <dbReference type="NCBI Taxonomy" id="676205"/>
    <lineage>
        <taxon>Bacteria</taxon>
        <taxon>Bacillati</taxon>
        <taxon>Actinomycetota</taxon>
        <taxon>Actinomycetes</taxon>
        <taxon>Kitasatosporales</taxon>
        <taxon>Streptomycetaceae</taxon>
        <taxon>Yinghuangia</taxon>
    </lineage>
</organism>
<feature type="transmembrane region" description="Helical" evidence="5">
    <location>
        <begin position="137"/>
        <end position="154"/>
    </location>
</feature>
<comment type="caution">
    <text evidence="7">The sequence shown here is derived from an EMBL/GenBank/DDBJ whole genome shotgun (WGS) entry which is preliminary data.</text>
</comment>
<dbReference type="PANTHER" id="PTHR23514:SF13">
    <property type="entry name" value="INNER MEMBRANE PROTEIN YBJJ"/>
    <property type="match status" value="1"/>
</dbReference>
<evidence type="ECO:0000256" key="2">
    <source>
        <dbReference type="ARBA" id="ARBA00022692"/>
    </source>
</evidence>
<dbReference type="SUPFAM" id="SSF103473">
    <property type="entry name" value="MFS general substrate transporter"/>
    <property type="match status" value="1"/>
</dbReference>